<feature type="domain" description="VOC" evidence="1">
    <location>
        <begin position="2"/>
        <end position="111"/>
    </location>
</feature>
<dbReference type="CDD" id="cd06587">
    <property type="entry name" value="VOC"/>
    <property type="match status" value="1"/>
</dbReference>
<dbReference type="PANTHER" id="PTHR36503:SF3">
    <property type="entry name" value="BLR0126 PROTEIN"/>
    <property type="match status" value="1"/>
</dbReference>
<evidence type="ECO:0000259" key="1">
    <source>
        <dbReference type="PROSITE" id="PS51819"/>
    </source>
</evidence>
<dbReference type="RefSeq" id="WP_330195082.1">
    <property type="nucleotide sequence ID" value="NZ_JAZDRO010000001.1"/>
</dbReference>
<dbReference type="Pfam" id="PF00903">
    <property type="entry name" value="Glyoxalase"/>
    <property type="match status" value="1"/>
</dbReference>
<gene>
    <name evidence="2" type="ORF">V0U35_02545</name>
</gene>
<dbReference type="EMBL" id="JAZDRO010000001">
    <property type="protein sequence ID" value="MEE2565547.1"/>
    <property type="molecule type" value="Genomic_DNA"/>
</dbReference>
<organism evidence="2 3">
    <name type="scientific">Hyphobacterium marinum</name>
    <dbReference type="NCBI Taxonomy" id="3116574"/>
    <lineage>
        <taxon>Bacteria</taxon>
        <taxon>Pseudomonadati</taxon>
        <taxon>Pseudomonadota</taxon>
        <taxon>Alphaproteobacteria</taxon>
        <taxon>Maricaulales</taxon>
        <taxon>Maricaulaceae</taxon>
        <taxon>Hyphobacterium</taxon>
    </lineage>
</organism>
<dbReference type="InterPro" id="IPR037523">
    <property type="entry name" value="VOC_core"/>
</dbReference>
<keyword evidence="3" id="KW-1185">Reference proteome</keyword>
<dbReference type="InterPro" id="IPR004360">
    <property type="entry name" value="Glyas_Fos-R_dOase_dom"/>
</dbReference>
<accession>A0ABU7LW90</accession>
<comment type="caution">
    <text evidence="2">The sequence shown here is derived from an EMBL/GenBank/DDBJ whole genome shotgun (WGS) entry which is preliminary data.</text>
</comment>
<dbReference type="PANTHER" id="PTHR36503">
    <property type="entry name" value="BLR2520 PROTEIN"/>
    <property type="match status" value="1"/>
</dbReference>
<evidence type="ECO:0000313" key="2">
    <source>
        <dbReference type="EMBL" id="MEE2565547.1"/>
    </source>
</evidence>
<dbReference type="Proteomes" id="UP001310692">
    <property type="component" value="Unassembled WGS sequence"/>
</dbReference>
<evidence type="ECO:0000313" key="3">
    <source>
        <dbReference type="Proteomes" id="UP001310692"/>
    </source>
</evidence>
<dbReference type="PROSITE" id="PS51819">
    <property type="entry name" value="VOC"/>
    <property type="match status" value="1"/>
</dbReference>
<dbReference type="SUPFAM" id="SSF54593">
    <property type="entry name" value="Glyoxalase/Bleomycin resistance protein/Dihydroxybiphenyl dioxygenase"/>
    <property type="match status" value="1"/>
</dbReference>
<dbReference type="Gene3D" id="3.10.180.10">
    <property type="entry name" value="2,3-Dihydroxybiphenyl 1,2-Dioxygenase, domain 1"/>
    <property type="match status" value="1"/>
</dbReference>
<name>A0ABU7LW90_9PROT</name>
<dbReference type="InterPro" id="IPR029068">
    <property type="entry name" value="Glyas_Bleomycin-R_OHBP_Dase"/>
</dbReference>
<reference evidence="2 3" key="1">
    <citation type="submission" date="2024-01" db="EMBL/GenBank/DDBJ databases">
        <title>Hyphobacterium bacterium isolated from marine sediment.</title>
        <authorList>
            <person name="Zhao S."/>
        </authorList>
    </citation>
    <scope>NUCLEOTIDE SEQUENCE [LARGE SCALE GENOMIC DNA]</scope>
    <source>
        <strain evidence="2 3">Y60-23</strain>
    </source>
</reference>
<proteinExistence type="predicted"/>
<sequence length="124" mass="14028">MRLNQLTLTVSDIARSKAFYERLGFHLLVNSPHYCRFLAPDGGTTFSIHAGEVTDTGGAVLYLETDNVDAEAARLAALGIAFETEPTDQSWLWREADFRDPDGHRWKLYHAGKNRVDPPWRVKP</sequence>
<protein>
    <submittedName>
        <fullName evidence="2">VOC family protein</fullName>
    </submittedName>
</protein>